<evidence type="ECO:0000313" key="20">
    <source>
        <dbReference type="EMBL" id="OUD11753.1"/>
    </source>
</evidence>
<keyword evidence="11" id="KW-0547">Nucleotide-binding</keyword>
<dbReference type="InterPro" id="IPR050351">
    <property type="entry name" value="BphY/WalK/GraS-like"/>
</dbReference>
<comment type="catalytic activity">
    <reaction evidence="1">
        <text>ATP + protein L-histidine = ADP + protein N-phospho-L-histidine.</text>
        <dbReference type="EC" id="2.7.13.3"/>
    </reaction>
</comment>
<dbReference type="InterPro" id="IPR014310">
    <property type="entry name" value="Sig_transdc_His_kinase_PhoR"/>
</dbReference>
<dbReference type="PANTHER" id="PTHR45453">
    <property type="entry name" value="PHOSPHATE REGULON SENSOR PROTEIN PHOR"/>
    <property type="match status" value="1"/>
</dbReference>
<feature type="domain" description="Histidine kinase" evidence="19">
    <location>
        <begin position="202"/>
        <end position="419"/>
    </location>
</feature>
<dbReference type="InterPro" id="IPR036097">
    <property type="entry name" value="HisK_dim/P_sf"/>
</dbReference>
<dbReference type="PROSITE" id="PS50109">
    <property type="entry name" value="HIS_KIN"/>
    <property type="match status" value="1"/>
</dbReference>
<proteinExistence type="predicted"/>
<dbReference type="GO" id="GO:0004721">
    <property type="term" value="F:phosphoprotein phosphatase activity"/>
    <property type="evidence" value="ECO:0007669"/>
    <property type="project" value="InterPro"/>
</dbReference>
<dbReference type="InterPro" id="IPR036890">
    <property type="entry name" value="HATPase_C_sf"/>
</dbReference>
<dbReference type="InterPro" id="IPR035965">
    <property type="entry name" value="PAS-like_dom_sf"/>
</dbReference>
<dbReference type="InterPro" id="IPR000014">
    <property type="entry name" value="PAS"/>
</dbReference>
<evidence type="ECO:0000256" key="14">
    <source>
        <dbReference type="ARBA" id="ARBA00022989"/>
    </source>
</evidence>
<dbReference type="NCBIfam" id="NF008235">
    <property type="entry name" value="PRK11006.1"/>
    <property type="match status" value="1"/>
</dbReference>
<evidence type="ECO:0000256" key="7">
    <source>
        <dbReference type="ARBA" id="ARBA00022553"/>
    </source>
</evidence>
<evidence type="ECO:0000256" key="3">
    <source>
        <dbReference type="ARBA" id="ARBA00012438"/>
    </source>
</evidence>
<dbReference type="SMART" id="SM00387">
    <property type="entry name" value="HATPase_c"/>
    <property type="match status" value="1"/>
</dbReference>
<dbReference type="InterPro" id="IPR021766">
    <property type="entry name" value="PhoR_N"/>
</dbReference>
<dbReference type="SUPFAM" id="SSF55785">
    <property type="entry name" value="PYP-like sensor domain (PAS domain)"/>
    <property type="match status" value="1"/>
</dbReference>
<evidence type="ECO:0000256" key="1">
    <source>
        <dbReference type="ARBA" id="ARBA00000085"/>
    </source>
</evidence>
<dbReference type="FunFam" id="1.10.287.130:FF:000008">
    <property type="entry name" value="Two-component sensor histidine kinase"/>
    <property type="match status" value="1"/>
</dbReference>
<dbReference type="GO" id="GO:0016036">
    <property type="term" value="P:cellular response to phosphate starvation"/>
    <property type="evidence" value="ECO:0007669"/>
    <property type="project" value="TreeGrafter"/>
</dbReference>
<dbReference type="InterPro" id="IPR004358">
    <property type="entry name" value="Sig_transdc_His_kin-like_C"/>
</dbReference>
<keyword evidence="6" id="KW-1003">Cell membrane</keyword>
<dbReference type="Gene3D" id="1.10.287.130">
    <property type="match status" value="1"/>
</dbReference>
<accession>A0A251X3D7</accession>
<dbReference type="InterPro" id="IPR003594">
    <property type="entry name" value="HATPase_dom"/>
</dbReference>
<dbReference type="InterPro" id="IPR003661">
    <property type="entry name" value="HisK_dim/P_dom"/>
</dbReference>
<dbReference type="SMART" id="SM00091">
    <property type="entry name" value="PAS"/>
    <property type="match status" value="1"/>
</dbReference>
<dbReference type="PRINTS" id="PR00344">
    <property type="entry name" value="BCTRLSENSOR"/>
</dbReference>
<keyword evidence="12" id="KW-0418">Kinase</keyword>
<dbReference type="SUPFAM" id="SSF55874">
    <property type="entry name" value="ATPase domain of HSP90 chaperone/DNA topoisomerase II/histidine kinase"/>
    <property type="match status" value="1"/>
</dbReference>
<evidence type="ECO:0000256" key="6">
    <source>
        <dbReference type="ARBA" id="ARBA00022475"/>
    </source>
</evidence>
<dbReference type="PANTHER" id="PTHR45453:SF1">
    <property type="entry name" value="PHOSPHATE REGULON SENSOR PROTEIN PHOR"/>
    <property type="match status" value="1"/>
</dbReference>
<keyword evidence="16 18" id="KW-0472">Membrane</keyword>
<dbReference type="SMART" id="SM00388">
    <property type="entry name" value="HisKA"/>
    <property type="match status" value="1"/>
</dbReference>
<evidence type="ECO:0000256" key="17">
    <source>
        <dbReference type="ARBA" id="ARBA00025207"/>
    </source>
</evidence>
<dbReference type="Pfam" id="PF02518">
    <property type="entry name" value="HATPase_c"/>
    <property type="match status" value="1"/>
</dbReference>
<evidence type="ECO:0000256" key="18">
    <source>
        <dbReference type="SAM" id="Phobius"/>
    </source>
</evidence>
<dbReference type="FunFam" id="3.30.565.10:FF:000032">
    <property type="entry name" value="Phosphate regulon sensor histidine kinase PhoR"/>
    <property type="match status" value="1"/>
</dbReference>
<evidence type="ECO:0000256" key="10">
    <source>
        <dbReference type="ARBA" id="ARBA00022692"/>
    </source>
</evidence>
<evidence type="ECO:0000256" key="4">
    <source>
        <dbReference type="ARBA" id="ARBA00019665"/>
    </source>
</evidence>
<comment type="function">
    <text evidence="17">Member of the two-component regulatory system PhoR/PhoB involved in the phosphate regulon genes expression. PhoR may function as a membrane-associated protein kinase that phosphorylates PhoB in response to environmental signals.</text>
</comment>
<gene>
    <name evidence="20" type="ORF">TPSD3_16430</name>
</gene>
<keyword evidence="15" id="KW-0902">Two-component regulatory system</keyword>
<keyword evidence="14 18" id="KW-1133">Transmembrane helix</keyword>
<dbReference type="Gene3D" id="3.30.565.10">
    <property type="entry name" value="Histidine kinase-like ATPase, C-terminal domain"/>
    <property type="match status" value="1"/>
</dbReference>
<dbReference type="EC" id="2.7.13.3" evidence="3"/>
<evidence type="ECO:0000256" key="8">
    <source>
        <dbReference type="ARBA" id="ARBA00022592"/>
    </source>
</evidence>
<keyword evidence="10 18" id="KW-0812">Transmembrane</keyword>
<dbReference type="GO" id="GO:0005524">
    <property type="term" value="F:ATP binding"/>
    <property type="evidence" value="ECO:0007669"/>
    <property type="project" value="UniProtKB-KW"/>
</dbReference>
<dbReference type="SUPFAM" id="SSF47384">
    <property type="entry name" value="Homodimeric domain of signal transducing histidine kinase"/>
    <property type="match status" value="1"/>
</dbReference>
<dbReference type="Gene3D" id="3.30.450.20">
    <property type="entry name" value="PAS domain"/>
    <property type="match status" value="1"/>
</dbReference>
<dbReference type="EMBL" id="MSLT01000024">
    <property type="protein sequence ID" value="OUD11753.1"/>
    <property type="molecule type" value="Genomic_DNA"/>
</dbReference>
<organism evidence="20 21">
    <name type="scientific">Thioflexithrix psekupsensis</name>
    <dbReference type="NCBI Taxonomy" id="1570016"/>
    <lineage>
        <taxon>Bacteria</taxon>
        <taxon>Pseudomonadati</taxon>
        <taxon>Pseudomonadota</taxon>
        <taxon>Gammaproteobacteria</taxon>
        <taxon>Thiotrichales</taxon>
        <taxon>Thioflexithrix</taxon>
    </lineage>
</organism>
<sequence length="424" mass="49072">MWLIIALFFIALMGGWLSTHWLLFLCLGLSFYLAWHLYNAYRLLQWFSHPKKITLPEAVGIWGEIFDHCYHWQQRNRKRKRKLSTMLKRVRRFTAAMPDASVILSAEQEIEWFNKASRKLLGFRSPQDLGQPIVNLIRYPNFRHYLNHYQQQDSVKLVSPINPNMMLRINIVPYAGHRYLLSARDVTQLHRLEQVRRDFVANVSHELRTPLTVIAGFLEAMTDSDDESLKNWQRPLFLMNQQVLRMRSIVEDLLLLSRLESENYQIVTEPVLLAELLEEIYHDAEALDQENKHVFILKLDPELALEGNAEELRSAFSNLVFNAVRYTPEGGEITLHCYQDERGAHVAVSDTGEGIAAEHIPRLTERFYRVDVGRSRNQGGTGLGLAIVKHVLNRHGAQLHIESVVGKGSLFRCDFPLHAICKSI</sequence>
<dbReference type="GO" id="GO:0005886">
    <property type="term" value="C:plasma membrane"/>
    <property type="evidence" value="ECO:0007669"/>
    <property type="project" value="UniProtKB-SubCell"/>
</dbReference>
<comment type="caution">
    <text evidence="20">The sequence shown here is derived from an EMBL/GenBank/DDBJ whole genome shotgun (WGS) entry which is preliminary data.</text>
</comment>
<comment type="subcellular location">
    <subcellularLocation>
        <location evidence="2">Cell membrane</location>
    </subcellularLocation>
</comment>
<reference evidence="20 21" key="1">
    <citation type="submission" date="2016-12" db="EMBL/GenBank/DDBJ databases">
        <title>Thioflexothrix psekupsii D3 genome sequencing and assembly.</title>
        <authorList>
            <person name="Fomenkov A."/>
            <person name="Vincze T."/>
            <person name="Grabovich M."/>
            <person name="Anton B.P."/>
            <person name="Dubinina G."/>
            <person name="Orlova M."/>
            <person name="Belousova E."/>
            <person name="Roberts R.J."/>
        </authorList>
    </citation>
    <scope>NUCLEOTIDE SEQUENCE [LARGE SCALE GENOMIC DNA]</scope>
    <source>
        <strain evidence="20">D3</strain>
    </source>
</reference>
<keyword evidence="21" id="KW-1185">Reference proteome</keyword>
<evidence type="ECO:0000313" key="21">
    <source>
        <dbReference type="Proteomes" id="UP000194798"/>
    </source>
</evidence>
<protein>
    <recommendedName>
        <fullName evidence="4">Phosphate regulon sensor protein PhoR</fullName>
        <ecNumber evidence="3">2.7.13.3</ecNumber>
    </recommendedName>
</protein>
<dbReference type="Proteomes" id="UP000194798">
    <property type="component" value="Unassembled WGS sequence"/>
</dbReference>
<dbReference type="InterPro" id="IPR005467">
    <property type="entry name" value="His_kinase_dom"/>
</dbReference>
<evidence type="ECO:0000256" key="13">
    <source>
        <dbReference type="ARBA" id="ARBA00022840"/>
    </source>
</evidence>
<dbReference type="AlphaFoldDB" id="A0A251X3D7"/>
<evidence type="ECO:0000256" key="2">
    <source>
        <dbReference type="ARBA" id="ARBA00004236"/>
    </source>
</evidence>
<keyword evidence="5" id="KW-0813">Transport</keyword>
<dbReference type="Pfam" id="PF00512">
    <property type="entry name" value="HisKA"/>
    <property type="match status" value="1"/>
</dbReference>
<keyword evidence="13" id="KW-0067">ATP-binding</keyword>
<evidence type="ECO:0000256" key="11">
    <source>
        <dbReference type="ARBA" id="ARBA00022741"/>
    </source>
</evidence>
<dbReference type="GO" id="GO:0006817">
    <property type="term" value="P:phosphate ion transport"/>
    <property type="evidence" value="ECO:0007669"/>
    <property type="project" value="UniProtKB-KW"/>
</dbReference>
<evidence type="ECO:0000259" key="19">
    <source>
        <dbReference type="PROSITE" id="PS50109"/>
    </source>
</evidence>
<dbReference type="NCBIfam" id="TIGR02966">
    <property type="entry name" value="phoR_proteo"/>
    <property type="match status" value="1"/>
</dbReference>
<dbReference type="CDD" id="cd00082">
    <property type="entry name" value="HisKA"/>
    <property type="match status" value="1"/>
</dbReference>
<dbReference type="Pfam" id="PF11808">
    <property type="entry name" value="PhoR"/>
    <property type="match status" value="1"/>
</dbReference>
<feature type="transmembrane region" description="Helical" evidence="18">
    <location>
        <begin position="6"/>
        <end position="35"/>
    </location>
</feature>
<name>A0A251X3D7_9GAMM</name>
<keyword evidence="9" id="KW-0808">Transferase</keyword>
<evidence type="ECO:0000256" key="16">
    <source>
        <dbReference type="ARBA" id="ARBA00023136"/>
    </source>
</evidence>
<evidence type="ECO:0000256" key="9">
    <source>
        <dbReference type="ARBA" id="ARBA00022679"/>
    </source>
</evidence>
<dbReference type="GO" id="GO:0000155">
    <property type="term" value="F:phosphorelay sensor kinase activity"/>
    <property type="evidence" value="ECO:0007669"/>
    <property type="project" value="InterPro"/>
</dbReference>
<evidence type="ECO:0000256" key="12">
    <source>
        <dbReference type="ARBA" id="ARBA00022777"/>
    </source>
</evidence>
<evidence type="ECO:0000256" key="15">
    <source>
        <dbReference type="ARBA" id="ARBA00023012"/>
    </source>
</evidence>
<keyword evidence="7" id="KW-0597">Phosphoprotein</keyword>
<keyword evidence="8" id="KW-0592">Phosphate transport</keyword>
<evidence type="ECO:0000256" key="5">
    <source>
        <dbReference type="ARBA" id="ARBA00022448"/>
    </source>
</evidence>